<sequence>MQARDSDTSESDPAPERAVSAAADAVPVLRPTKEEWYGGFGAYLAAIRPLLDQHGAVQLVPPPEWRWEPRALAADAEVRPIRQNCFGRGGVFQAVYEQSQACSPPQYAKLCAAMGRAPAPVQLTFGGDEAPAEAWAERVGDAACQAAEAAFWRGVAGCAPLYGADSDIGSLFPAALEHWNLSALPRGPEDDLLQEAAVRMPGLNSPMVYLGAWRSFFALHTEDAELQGLSYLHSGAPKQWYIVPPAHAARVRRLAADVCASEAAECSHFLRHKQTLLAPSVYRASNVPLRRALQTEGTFVAGAFHFGFNHGPNVAEAINFATAAAWLPIGRTAAPCSCRGQTPFVESSSLFQRARAAWPERTAEWWCFVCACGESEGVTNFDAANSHPTGEQFECVVCGLWGHVGCYDGYAERIAQSGAEAELHCVACRDAWRGGDGRGEAPRLAPAWRFTCVCGKSEGASDATVAAGGAAPTGRMFECAGCGAWSHTECYDTYRGVDDEELPSRMQCWRCARRGAAHGKAKGATRGATPGRPQGSANGRPKSAAPARPKVSAASEAASKPKAAVVSPRAAAKRRRPRCGLAAE</sequence>
<dbReference type="GO" id="GO:0032454">
    <property type="term" value="F:histone H3K9 demethylase activity"/>
    <property type="evidence" value="ECO:0007669"/>
    <property type="project" value="TreeGrafter"/>
</dbReference>
<dbReference type="InterPro" id="IPR001965">
    <property type="entry name" value="Znf_PHD"/>
</dbReference>
<dbReference type="RefSeq" id="XP_005782399.1">
    <property type="nucleotide sequence ID" value="XM_005782342.1"/>
</dbReference>
<dbReference type="InterPro" id="IPR003349">
    <property type="entry name" value="JmjN"/>
</dbReference>
<dbReference type="SUPFAM" id="SSF51197">
    <property type="entry name" value="Clavaminate synthase-like"/>
    <property type="match status" value="1"/>
</dbReference>
<feature type="domain" description="JmjN" evidence="7">
    <location>
        <begin position="26"/>
        <end position="68"/>
    </location>
</feature>
<dbReference type="PANTHER" id="PTHR10694">
    <property type="entry name" value="LYSINE-SPECIFIC DEMETHYLASE"/>
    <property type="match status" value="1"/>
</dbReference>
<dbReference type="GO" id="GO:0005634">
    <property type="term" value="C:nucleus"/>
    <property type="evidence" value="ECO:0007669"/>
    <property type="project" value="UniProtKB-SubCell"/>
</dbReference>
<feature type="compositionally biased region" description="Low complexity" evidence="6">
    <location>
        <begin position="549"/>
        <end position="570"/>
    </location>
</feature>
<dbReference type="GO" id="GO:0000785">
    <property type="term" value="C:chromatin"/>
    <property type="evidence" value="ECO:0007669"/>
    <property type="project" value="TreeGrafter"/>
</dbReference>
<reference evidence="10" key="1">
    <citation type="journal article" date="2013" name="Nature">
        <title>Pan genome of the phytoplankton Emiliania underpins its global distribution.</title>
        <authorList>
            <person name="Read B.A."/>
            <person name="Kegel J."/>
            <person name="Klute M.J."/>
            <person name="Kuo A."/>
            <person name="Lefebvre S.C."/>
            <person name="Maumus F."/>
            <person name="Mayer C."/>
            <person name="Miller J."/>
            <person name="Monier A."/>
            <person name="Salamov A."/>
            <person name="Young J."/>
            <person name="Aguilar M."/>
            <person name="Claverie J.M."/>
            <person name="Frickenhaus S."/>
            <person name="Gonzalez K."/>
            <person name="Herman E.K."/>
            <person name="Lin Y.C."/>
            <person name="Napier J."/>
            <person name="Ogata H."/>
            <person name="Sarno A.F."/>
            <person name="Shmutz J."/>
            <person name="Schroeder D."/>
            <person name="de Vargas C."/>
            <person name="Verret F."/>
            <person name="von Dassow P."/>
            <person name="Valentin K."/>
            <person name="Van de Peer Y."/>
            <person name="Wheeler G."/>
            <person name="Dacks J.B."/>
            <person name="Delwiche C.F."/>
            <person name="Dyhrman S.T."/>
            <person name="Glockner G."/>
            <person name="John U."/>
            <person name="Richards T."/>
            <person name="Worden A.Z."/>
            <person name="Zhang X."/>
            <person name="Grigoriev I.V."/>
            <person name="Allen A.E."/>
            <person name="Bidle K."/>
            <person name="Borodovsky M."/>
            <person name="Bowler C."/>
            <person name="Brownlee C."/>
            <person name="Cock J.M."/>
            <person name="Elias M."/>
            <person name="Gladyshev V.N."/>
            <person name="Groth M."/>
            <person name="Guda C."/>
            <person name="Hadaegh A."/>
            <person name="Iglesias-Rodriguez M.D."/>
            <person name="Jenkins J."/>
            <person name="Jones B.M."/>
            <person name="Lawson T."/>
            <person name="Leese F."/>
            <person name="Lindquist E."/>
            <person name="Lobanov A."/>
            <person name="Lomsadze A."/>
            <person name="Malik S.B."/>
            <person name="Marsh M.E."/>
            <person name="Mackinder L."/>
            <person name="Mock T."/>
            <person name="Mueller-Roeber B."/>
            <person name="Pagarete A."/>
            <person name="Parker M."/>
            <person name="Probert I."/>
            <person name="Quesneville H."/>
            <person name="Raines C."/>
            <person name="Rensing S.A."/>
            <person name="Riano-Pachon D.M."/>
            <person name="Richier S."/>
            <person name="Rokitta S."/>
            <person name="Shiraiwa Y."/>
            <person name="Soanes D.M."/>
            <person name="van der Giezen M."/>
            <person name="Wahlund T.M."/>
            <person name="Williams B."/>
            <person name="Wilson W."/>
            <person name="Wolfe G."/>
            <person name="Wurch L.L."/>
        </authorList>
    </citation>
    <scope>NUCLEOTIDE SEQUENCE</scope>
</reference>
<dbReference type="InterPro" id="IPR011011">
    <property type="entry name" value="Znf_FYVE_PHD"/>
</dbReference>
<evidence type="ECO:0000256" key="3">
    <source>
        <dbReference type="ARBA" id="ARBA00022771"/>
    </source>
</evidence>
<dbReference type="GO" id="GO:0051864">
    <property type="term" value="F:histone H3K36 demethylase activity"/>
    <property type="evidence" value="ECO:0007669"/>
    <property type="project" value="TreeGrafter"/>
</dbReference>
<dbReference type="EnsemblProtists" id="EOD29970">
    <property type="protein sequence ID" value="EOD29970"/>
    <property type="gene ID" value="EMIHUDRAFT_462882"/>
</dbReference>
<dbReference type="Gene3D" id="3.30.40.10">
    <property type="entry name" value="Zinc/RING finger domain, C3HC4 (zinc finger)"/>
    <property type="match status" value="1"/>
</dbReference>
<proteinExistence type="predicted"/>
<dbReference type="eggNOG" id="KOG0958">
    <property type="taxonomic scope" value="Eukaryota"/>
</dbReference>
<dbReference type="GO" id="GO:0008270">
    <property type="term" value="F:zinc ion binding"/>
    <property type="evidence" value="ECO:0007669"/>
    <property type="project" value="UniProtKB-KW"/>
</dbReference>
<organism evidence="9 10">
    <name type="scientific">Emiliania huxleyi (strain CCMP1516)</name>
    <dbReference type="NCBI Taxonomy" id="280463"/>
    <lineage>
        <taxon>Eukaryota</taxon>
        <taxon>Haptista</taxon>
        <taxon>Haptophyta</taxon>
        <taxon>Prymnesiophyceae</taxon>
        <taxon>Isochrysidales</taxon>
        <taxon>Noelaerhabdaceae</taxon>
        <taxon>Emiliania</taxon>
    </lineage>
</organism>
<dbReference type="Pfam" id="PF02373">
    <property type="entry name" value="JmjC"/>
    <property type="match status" value="1"/>
</dbReference>
<dbReference type="GO" id="GO:0010468">
    <property type="term" value="P:regulation of gene expression"/>
    <property type="evidence" value="ECO:0007669"/>
    <property type="project" value="TreeGrafter"/>
</dbReference>
<dbReference type="AlphaFoldDB" id="A0A0D3K2I5"/>
<accession>A0A0D3K2I5</accession>
<keyword evidence="3" id="KW-0863">Zinc-finger</keyword>
<evidence type="ECO:0000259" key="8">
    <source>
        <dbReference type="PROSITE" id="PS51184"/>
    </source>
</evidence>
<keyword evidence="4" id="KW-0862">Zinc</keyword>
<dbReference type="STRING" id="2903.R1ETR6"/>
<evidence type="ECO:0000256" key="5">
    <source>
        <dbReference type="ARBA" id="ARBA00023242"/>
    </source>
</evidence>
<dbReference type="InterPro" id="IPR003347">
    <property type="entry name" value="JmjC_dom"/>
</dbReference>
<dbReference type="Gene3D" id="2.60.120.650">
    <property type="entry name" value="Cupin"/>
    <property type="match status" value="1"/>
</dbReference>
<feature type="domain" description="JmjC" evidence="8">
    <location>
        <begin position="173"/>
        <end position="337"/>
    </location>
</feature>
<comment type="subcellular location">
    <subcellularLocation>
        <location evidence="1">Nucleus</location>
    </subcellularLocation>
</comment>
<evidence type="ECO:0000313" key="10">
    <source>
        <dbReference type="Proteomes" id="UP000013827"/>
    </source>
</evidence>
<feature type="region of interest" description="Disordered" evidence="6">
    <location>
        <begin position="1"/>
        <end position="21"/>
    </location>
</feature>
<dbReference type="SMART" id="SM00558">
    <property type="entry name" value="JmjC"/>
    <property type="match status" value="1"/>
</dbReference>
<dbReference type="InterPro" id="IPR013083">
    <property type="entry name" value="Znf_RING/FYVE/PHD"/>
</dbReference>
<evidence type="ECO:0000256" key="1">
    <source>
        <dbReference type="ARBA" id="ARBA00004123"/>
    </source>
</evidence>
<evidence type="ECO:0000256" key="2">
    <source>
        <dbReference type="ARBA" id="ARBA00022723"/>
    </source>
</evidence>
<dbReference type="KEGG" id="ehx:EMIHUDRAFT_462882"/>
<dbReference type="PROSITE" id="PS51183">
    <property type="entry name" value="JMJN"/>
    <property type="match status" value="1"/>
</dbReference>
<feature type="region of interest" description="Disordered" evidence="6">
    <location>
        <begin position="519"/>
        <end position="584"/>
    </location>
</feature>
<protein>
    <recommendedName>
        <fullName evidence="11">JmjC domain-containing protein</fullName>
    </recommendedName>
</protein>
<keyword evidence="5" id="KW-0539">Nucleus</keyword>
<keyword evidence="10" id="KW-1185">Reference proteome</keyword>
<dbReference type="PaxDb" id="2903-EOD29970"/>
<dbReference type="SMART" id="SM00545">
    <property type="entry name" value="JmjN"/>
    <property type="match status" value="1"/>
</dbReference>
<dbReference type="PANTHER" id="PTHR10694:SF7">
    <property type="entry name" value="[HISTONE H3]-TRIMETHYL-L-LYSINE(9) DEMETHYLASE"/>
    <property type="match status" value="1"/>
</dbReference>
<evidence type="ECO:0008006" key="11">
    <source>
        <dbReference type="Google" id="ProtNLM"/>
    </source>
</evidence>
<dbReference type="HOGENOM" id="CLU_467308_0_0_1"/>
<evidence type="ECO:0000256" key="4">
    <source>
        <dbReference type="ARBA" id="ARBA00022833"/>
    </source>
</evidence>
<dbReference type="PROSITE" id="PS51184">
    <property type="entry name" value="JMJC"/>
    <property type="match status" value="1"/>
</dbReference>
<reference evidence="9" key="2">
    <citation type="submission" date="2024-10" db="UniProtKB">
        <authorList>
            <consortium name="EnsemblProtists"/>
        </authorList>
    </citation>
    <scope>IDENTIFICATION</scope>
</reference>
<evidence type="ECO:0000259" key="7">
    <source>
        <dbReference type="PROSITE" id="PS51183"/>
    </source>
</evidence>
<dbReference type="SMART" id="SM00249">
    <property type="entry name" value="PHD"/>
    <property type="match status" value="2"/>
</dbReference>
<dbReference type="Proteomes" id="UP000013827">
    <property type="component" value="Unassembled WGS sequence"/>
</dbReference>
<dbReference type="SUPFAM" id="SSF57903">
    <property type="entry name" value="FYVE/PHD zinc finger"/>
    <property type="match status" value="1"/>
</dbReference>
<evidence type="ECO:0000313" key="9">
    <source>
        <dbReference type="EnsemblProtists" id="EOD29970"/>
    </source>
</evidence>
<evidence type="ECO:0000256" key="6">
    <source>
        <dbReference type="SAM" id="MobiDB-lite"/>
    </source>
</evidence>
<dbReference type="GeneID" id="17275244"/>
<name>A0A0D3K2I5_EMIH1</name>
<keyword evidence="2" id="KW-0479">Metal-binding</keyword>